<gene>
    <name evidence="3" type="ORF">XF10B_49570</name>
    <name evidence="1" type="ORF">XF1B_50610</name>
    <name evidence="2" type="ORF">XF4B_49930</name>
</gene>
<protein>
    <recommendedName>
        <fullName evidence="4">Peptidase C39-like domain-containing protein</fullName>
    </recommendedName>
</protein>
<evidence type="ECO:0000313" key="1">
    <source>
        <dbReference type="EMBL" id="BCE22380.1"/>
    </source>
</evidence>
<evidence type="ECO:0000313" key="3">
    <source>
        <dbReference type="EMBL" id="BCE92159.1"/>
    </source>
</evidence>
<sequence length="144" mass="15687">MPLFDVTDWVPGTYCVPTALAAITGKKIPDVIEAINKQAILLGMKTFTQFEGIPPKCWLQTLPSLGIGDRADTGHQGLTIDELFRASASPSPMLVLTSHIEMGMGHVFAAHGDFVVDTYTDGKVTNFSEVPEDMKGFKVRAEIY</sequence>
<reference evidence="1" key="1">
    <citation type="submission" date="2020-05" db="EMBL/GenBank/DDBJ databases">
        <title>Complete genome sequence of Bradyrhizobium diazoefficiens XF1 isolated from soybean nodule.</title>
        <authorList>
            <person name="Noda R."/>
            <person name="Kakizaki K."/>
            <person name="Minamisawa K."/>
        </authorList>
    </citation>
    <scope>NUCLEOTIDE SEQUENCE</scope>
    <source>
        <strain evidence="1">XF1</strain>
    </source>
</reference>
<proteinExistence type="predicted"/>
<accession>A0A809Z862</accession>
<reference evidence="2" key="3">
    <citation type="submission" date="2020-05" db="EMBL/GenBank/DDBJ databases">
        <title>Complete genome sequence of Bradyrhizobium diazoefficiens XF4 isolated from soybean nodule.</title>
        <authorList>
            <person name="Noda R."/>
            <person name="Kakizaki K."/>
            <person name="Minamisawa K."/>
        </authorList>
    </citation>
    <scope>NUCLEOTIDE SEQUENCE</scope>
    <source>
        <strain evidence="2">XF4</strain>
    </source>
</reference>
<organism evidence="2">
    <name type="scientific">Bradyrhizobium diazoefficiens</name>
    <dbReference type="NCBI Taxonomy" id="1355477"/>
    <lineage>
        <taxon>Bacteria</taxon>
        <taxon>Pseudomonadati</taxon>
        <taxon>Pseudomonadota</taxon>
        <taxon>Alphaproteobacteria</taxon>
        <taxon>Hyphomicrobiales</taxon>
        <taxon>Nitrobacteraceae</taxon>
        <taxon>Bradyrhizobium</taxon>
    </lineage>
</organism>
<name>A0A809Z862_9BRAD</name>
<dbReference type="RefSeq" id="WP_304563606.1">
    <property type="nucleotide sequence ID" value="NZ_CP124748.1"/>
</dbReference>
<dbReference type="EMBL" id="AP023099">
    <property type="protein sequence ID" value="BCE92159.1"/>
    <property type="molecule type" value="Genomic_DNA"/>
</dbReference>
<dbReference type="AlphaFoldDB" id="A0A809Z862"/>
<reference evidence="3" key="2">
    <citation type="submission" date="2020-05" db="EMBL/GenBank/DDBJ databases">
        <title>Complete genome sequence of Bradyrhizobium diazoefficiens XF10 isolated from soybean nodule.</title>
        <authorList>
            <person name="Noda R."/>
            <person name="Kakizaki K."/>
            <person name="Minamisawa K."/>
        </authorList>
    </citation>
    <scope>NUCLEOTIDE SEQUENCE</scope>
    <source>
        <strain evidence="3">XF10</strain>
    </source>
</reference>
<dbReference type="EMBL" id="AP023094">
    <property type="protein sequence ID" value="BCE48644.1"/>
    <property type="molecule type" value="Genomic_DNA"/>
</dbReference>
<evidence type="ECO:0000313" key="2">
    <source>
        <dbReference type="EMBL" id="BCE48644.1"/>
    </source>
</evidence>
<evidence type="ECO:0008006" key="4">
    <source>
        <dbReference type="Google" id="ProtNLM"/>
    </source>
</evidence>
<dbReference type="EMBL" id="AP023091">
    <property type="protein sequence ID" value="BCE22380.1"/>
    <property type="molecule type" value="Genomic_DNA"/>
</dbReference>